<organism evidence="1">
    <name type="scientific">Petromyces alliaceus</name>
    <name type="common">Aspergillus alliaceus</name>
    <dbReference type="NCBI Taxonomy" id="209559"/>
    <lineage>
        <taxon>Eukaryota</taxon>
        <taxon>Fungi</taxon>
        <taxon>Dikarya</taxon>
        <taxon>Ascomycota</taxon>
        <taxon>Pezizomycotina</taxon>
        <taxon>Eurotiomycetes</taxon>
        <taxon>Eurotiomycetidae</taxon>
        <taxon>Eurotiales</taxon>
        <taxon>Aspergillaceae</taxon>
        <taxon>Aspergillus</taxon>
        <taxon>Aspergillus subgen. Circumdati</taxon>
    </lineage>
</organism>
<protein>
    <submittedName>
        <fullName evidence="1">Uncharacterized protein</fullName>
    </submittedName>
</protein>
<dbReference type="EMBL" id="ML735337">
    <property type="protein sequence ID" value="KAE8385388.1"/>
    <property type="molecule type" value="Genomic_DNA"/>
</dbReference>
<dbReference type="AlphaFoldDB" id="A0A5N7BUW5"/>
<evidence type="ECO:0000313" key="1">
    <source>
        <dbReference type="EMBL" id="KAE8385388.1"/>
    </source>
</evidence>
<dbReference type="Proteomes" id="UP000326877">
    <property type="component" value="Unassembled WGS sequence"/>
</dbReference>
<name>A0A5N7BUW5_PETAA</name>
<sequence length="55" mass="6160">MQEQEKAIRELVRAAYKARGLAAEFIPRQLVFVPSIPGRGAHCYTGEEAPWSWSG</sequence>
<gene>
    <name evidence="1" type="ORF">BDV23DRAFT_165090</name>
</gene>
<proteinExistence type="predicted"/>
<accession>A0A5N7BUW5</accession>
<reference evidence="1" key="1">
    <citation type="submission" date="2019-04" db="EMBL/GenBank/DDBJ databases">
        <title>Friends and foes A comparative genomics studyof 23 Aspergillus species from section Flavi.</title>
        <authorList>
            <consortium name="DOE Joint Genome Institute"/>
            <person name="Kjaerbolling I."/>
            <person name="Vesth T."/>
            <person name="Frisvad J.C."/>
            <person name="Nybo J.L."/>
            <person name="Theobald S."/>
            <person name="Kildgaard S."/>
            <person name="Isbrandt T."/>
            <person name="Kuo A."/>
            <person name="Sato A."/>
            <person name="Lyhne E.K."/>
            <person name="Kogle M.E."/>
            <person name="Wiebenga A."/>
            <person name="Kun R.S."/>
            <person name="Lubbers R.J."/>
            <person name="Makela M.R."/>
            <person name="Barry K."/>
            <person name="Chovatia M."/>
            <person name="Clum A."/>
            <person name="Daum C."/>
            <person name="Haridas S."/>
            <person name="He G."/>
            <person name="LaButti K."/>
            <person name="Lipzen A."/>
            <person name="Mondo S."/>
            <person name="Riley R."/>
            <person name="Salamov A."/>
            <person name="Simmons B.A."/>
            <person name="Magnuson J.K."/>
            <person name="Henrissat B."/>
            <person name="Mortensen U.H."/>
            <person name="Larsen T.O."/>
            <person name="Devries R.P."/>
            <person name="Grigoriev I.V."/>
            <person name="Machida M."/>
            <person name="Baker S.E."/>
            <person name="Andersen M.R."/>
        </authorList>
    </citation>
    <scope>NUCLEOTIDE SEQUENCE [LARGE SCALE GENOMIC DNA]</scope>
    <source>
        <strain evidence="1">IBT 14317</strain>
    </source>
</reference>